<dbReference type="Proteomes" id="UP000183162">
    <property type="component" value="Unassembled WGS sequence"/>
</dbReference>
<protein>
    <submittedName>
        <fullName evidence="1">Uncharacterized protein</fullName>
    </submittedName>
</protein>
<reference evidence="1 2" key="1">
    <citation type="submission" date="2016-10" db="EMBL/GenBank/DDBJ databases">
        <authorList>
            <person name="de Groot N.N."/>
        </authorList>
    </citation>
    <scope>NUCLEOTIDE SEQUENCE [LARGE SCALE GENOMIC DNA]</scope>
    <source>
        <strain evidence="1 2">Sb09</strain>
    </source>
</reference>
<dbReference type="AlphaFoldDB" id="A0A1G9KHV8"/>
<organism evidence="1 2">
    <name type="scientific">Streptococcus equinus</name>
    <name type="common">Streptococcus bovis</name>
    <dbReference type="NCBI Taxonomy" id="1335"/>
    <lineage>
        <taxon>Bacteria</taxon>
        <taxon>Bacillati</taxon>
        <taxon>Bacillota</taxon>
        <taxon>Bacilli</taxon>
        <taxon>Lactobacillales</taxon>
        <taxon>Streptococcaceae</taxon>
        <taxon>Streptococcus</taxon>
    </lineage>
</organism>
<evidence type="ECO:0000313" key="1">
    <source>
        <dbReference type="EMBL" id="SDL48963.1"/>
    </source>
</evidence>
<gene>
    <name evidence="1" type="ORF">SAMN05216400_0831</name>
</gene>
<dbReference type="RefSeq" id="WP_159428090.1">
    <property type="nucleotide sequence ID" value="NZ_FNGX01000002.1"/>
</dbReference>
<accession>A0A1G9KHV8</accession>
<name>A0A1G9KHV8_STREI</name>
<sequence>MSYEQILESTYLKDPAKWEKEAENYRAFGGLGICDDVTGEELYTI</sequence>
<evidence type="ECO:0000313" key="2">
    <source>
        <dbReference type="Proteomes" id="UP000183162"/>
    </source>
</evidence>
<dbReference type="OrthoDB" id="9757940at2"/>
<proteinExistence type="predicted"/>
<dbReference type="EMBL" id="FNGX01000002">
    <property type="protein sequence ID" value="SDL48963.1"/>
    <property type="molecule type" value="Genomic_DNA"/>
</dbReference>